<protein>
    <submittedName>
        <fullName evidence="2">CaiB/BaiF CoA-transferase family protein</fullName>
    </submittedName>
</protein>
<evidence type="ECO:0000313" key="2">
    <source>
        <dbReference type="EMBL" id="WOB06843.1"/>
    </source>
</evidence>
<proteinExistence type="predicted"/>
<dbReference type="InterPro" id="IPR003673">
    <property type="entry name" value="CoA-Trfase_fam_III"/>
</dbReference>
<dbReference type="InterPro" id="IPR044855">
    <property type="entry name" value="CoA-Trfase_III_dom3_sf"/>
</dbReference>
<dbReference type="Pfam" id="PF02515">
    <property type="entry name" value="CoA_transf_3"/>
    <property type="match status" value="1"/>
</dbReference>
<feature type="compositionally biased region" description="Basic and acidic residues" evidence="1">
    <location>
        <begin position="53"/>
        <end position="66"/>
    </location>
</feature>
<dbReference type="RefSeq" id="WP_316699489.1">
    <property type="nucleotide sequence ID" value="NZ_CP136336.1"/>
</dbReference>
<dbReference type="PANTHER" id="PTHR48228">
    <property type="entry name" value="SUCCINYL-COA--D-CITRAMALATE COA-TRANSFERASE"/>
    <property type="match status" value="1"/>
</dbReference>
<reference evidence="2 3" key="1">
    <citation type="submission" date="2023-10" db="EMBL/GenBank/DDBJ databases">
        <title>Bacteria for the degradation of biodegradable plastic PBAT(Polybutylene adipate terephthalate).</title>
        <authorList>
            <person name="Weon H.-Y."/>
            <person name="Yeon J."/>
        </authorList>
    </citation>
    <scope>NUCLEOTIDE SEQUENCE [LARGE SCALE GENOMIC DNA]</scope>
    <source>
        <strain evidence="2 3">SBD 7-3</strain>
    </source>
</reference>
<organism evidence="2 3">
    <name type="scientific">Piscinibacter gummiphilus</name>
    <dbReference type="NCBI Taxonomy" id="946333"/>
    <lineage>
        <taxon>Bacteria</taxon>
        <taxon>Pseudomonadati</taxon>
        <taxon>Pseudomonadota</taxon>
        <taxon>Betaproteobacteria</taxon>
        <taxon>Burkholderiales</taxon>
        <taxon>Sphaerotilaceae</taxon>
        <taxon>Piscinibacter</taxon>
    </lineage>
</organism>
<dbReference type="EMBL" id="CP136336">
    <property type="protein sequence ID" value="WOB06843.1"/>
    <property type="molecule type" value="Genomic_DNA"/>
</dbReference>
<evidence type="ECO:0000256" key="1">
    <source>
        <dbReference type="SAM" id="MobiDB-lite"/>
    </source>
</evidence>
<gene>
    <name evidence="2" type="ORF">RXV79_18190</name>
</gene>
<dbReference type="Gene3D" id="3.30.1540.10">
    <property type="entry name" value="formyl-coa transferase, domain 3"/>
    <property type="match status" value="1"/>
</dbReference>
<dbReference type="InterPro" id="IPR050509">
    <property type="entry name" value="CoA-transferase_III"/>
</dbReference>
<keyword evidence="3" id="KW-1185">Reference proteome</keyword>
<dbReference type="SUPFAM" id="SSF89796">
    <property type="entry name" value="CoA-transferase family III (CaiB/BaiF)"/>
    <property type="match status" value="1"/>
</dbReference>
<feature type="region of interest" description="Disordered" evidence="1">
    <location>
        <begin position="45"/>
        <end position="66"/>
    </location>
</feature>
<name>A0ABZ0CPE5_9BURK</name>
<dbReference type="InterPro" id="IPR023606">
    <property type="entry name" value="CoA-Trfase_III_dom_1_sf"/>
</dbReference>
<dbReference type="PANTHER" id="PTHR48228:SF5">
    <property type="entry name" value="ALPHA-METHYLACYL-COA RACEMASE"/>
    <property type="match status" value="1"/>
</dbReference>
<dbReference type="Proteomes" id="UP001303946">
    <property type="component" value="Chromosome"/>
</dbReference>
<dbReference type="Gene3D" id="3.40.50.10540">
    <property type="entry name" value="Crotonobetainyl-coa:carnitine coa-transferase, domain 1"/>
    <property type="match status" value="1"/>
</dbReference>
<sequence>MSDTAQPGALPLAGIRVVDLTRLLPGPLATRHLLELGAEVLKVEGPAEQGQDDGARHLGRTEGERARGEPARMFRYLNAGKSLHSLDLRTPEGLAGLHALLEGADVLVEGFRPGVMDRLGLGWSALHARFPRLVMCAISGYGQHSAWAHRAGHDLNYVAMAGVLEQLATHEGEVITPNFQIGDLMGGTQAAVQGILAALLAAQRTGQGRFVDISMTHEVLRHHVLAGMAVQRTGRSPLQGRDLLSGGAPCYGVYPTADARFLAVGALELPFWQRLCHMLGQPGWAQQHWSLGQAVGGEEALALRAQLVQHFKREPLAHWVALFEGVDCCVTPVLRLDEALAHPLNAAYAQLFS</sequence>
<accession>A0ABZ0CPE5</accession>
<evidence type="ECO:0000313" key="3">
    <source>
        <dbReference type="Proteomes" id="UP001303946"/>
    </source>
</evidence>